<dbReference type="GO" id="GO:0061630">
    <property type="term" value="F:ubiquitin protein ligase activity"/>
    <property type="evidence" value="ECO:0007669"/>
    <property type="project" value="UniProtKB-EC"/>
</dbReference>
<dbReference type="PROSITE" id="PS50237">
    <property type="entry name" value="HECT"/>
    <property type="match status" value="1"/>
</dbReference>
<comment type="pathway">
    <text evidence="2">Protein modification; protein ubiquitination.</text>
</comment>
<feature type="domain" description="HECT" evidence="7">
    <location>
        <begin position="1"/>
        <end position="70"/>
    </location>
</feature>
<dbReference type="PANTHER" id="PTHR11254:SF320">
    <property type="entry name" value="HECT-TYPE E3 UBIQUITIN TRANSFERASE"/>
    <property type="match status" value="1"/>
</dbReference>
<reference evidence="8" key="1">
    <citation type="journal article" date="2023" name="G3 (Bethesda)">
        <title>Whole genome assembly and annotation of the endangered Caribbean coral Acropora cervicornis.</title>
        <authorList>
            <person name="Selwyn J.D."/>
            <person name="Vollmer S.V."/>
        </authorList>
    </citation>
    <scope>NUCLEOTIDE SEQUENCE</scope>
    <source>
        <strain evidence="8">K2</strain>
    </source>
</reference>
<organism evidence="8 9">
    <name type="scientific">Acropora cervicornis</name>
    <name type="common">Staghorn coral</name>
    <dbReference type="NCBI Taxonomy" id="6130"/>
    <lineage>
        <taxon>Eukaryota</taxon>
        <taxon>Metazoa</taxon>
        <taxon>Cnidaria</taxon>
        <taxon>Anthozoa</taxon>
        <taxon>Hexacorallia</taxon>
        <taxon>Scleractinia</taxon>
        <taxon>Astrocoeniina</taxon>
        <taxon>Acroporidae</taxon>
        <taxon>Acropora</taxon>
    </lineage>
</organism>
<comment type="caution">
    <text evidence="8">The sequence shown here is derived from an EMBL/GenBank/DDBJ whole genome shotgun (WGS) entry which is preliminary data.</text>
</comment>
<dbReference type="InterPro" id="IPR000569">
    <property type="entry name" value="HECT_dom"/>
</dbReference>
<dbReference type="AlphaFoldDB" id="A0AAD9V8D2"/>
<evidence type="ECO:0000313" key="9">
    <source>
        <dbReference type="Proteomes" id="UP001249851"/>
    </source>
</evidence>
<dbReference type="InterPro" id="IPR035983">
    <property type="entry name" value="Hect_E3_ubiquitin_ligase"/>
</dbReference>
<dbReference type="GO" id="GO:0048814">
    <property type="term" value="P:regulation of dendrite morphogenesis"/>
    <property type="evidence" value="ECO:0007669"/>
    <property type="project" value="TreeGrafter"/>
</dbReference>
<keyword evidence="4" id="KW-0808">Transferase</keyword>
<dbReference type="GO" id="GO:0006511">
    <property type="term" value="P:ubiquitin-dependent protein catabolic process"/>
    <property type="evidence" value="ECO:0007669"/>
    <property type="project" value="TreeGrafter"/>
</dbReference>
<comment type="catalytic activity">
    <reaction evidence="1">
        <text>S-ubiquitinyl-[E2 ubiquitin-conjugating enzyme]-L-cysteine + [acceptor protein]-L-lysine = [E2 ubiquitin-conjugating enzyme]-L-cysteine + N(6)-ubiquitinyl-[acceptor protein]-L-lysine.</text>
        <dbReference type="EC" id="2.3.2.26"/>
    </reaction>
</comment>
<dbReference type="Proteomes" id="UP001249851">
    <property type="component" value="Unassembled WGS sequence"/>
</dbReference>
<accession>A0AAD9V8D2</accession>
<dbReference type="PANTHER" id="PTHR11254">
    <property type="entry name" value="HECT DOMAIN UBIQUITIN-PROTEIN LIGASE"/>
    <property type="match status" value="1"/>
</dbReference>
<dbReference type="SUPFAM" id="SSF56204">
    <property type="entry name" value="Hect, E3 ligase catalytic domain"/>
    <property type="match status" value="1"/>
</dbReference>
<evidence type="ECO:0000256" key="5">
    <source>
        <dbReference type="ARBA" id="ARBA00022786"/>
    </source>
</evidence>
<evidence type="ECO:0000256" key="4">
    <source>
        <dbReference type="ARBA" id="ARBA00022679"/>
    </source>
</evidence>
<dbReference type="Gene3D" id="3.30.2410.10">
    <property type="entry name" value="Hect, E3 ligase catalytic domain"/>
    <property type="match status" value="1"/>
</dbReference>
<dbReference type="InterPro" id="IPR050409">
    <property type="entry name" value="E3_ubiq-protein_ligase"/>
</dbReference>
<evidence type="ECO:0000256" key="2">
    <source>
        <dbReference type="ARBA" id="ARBA00004906"/>
    </source>
</evidence>
<dbReference type="Pfam" id="PF00632">
    <property type="entry name" value="HECT"/>
    <property type="match status" value="1"/>
</dbReference>
<reference evidence="8" key="2">
    <citation type="journal article" date="2023" name="Science">
        <title>Genomic signatures of disease resistance in endangered staghorn corals.</title>
        <authorList>
            <person name="Vollmer S.V."/>
            <person name="Selwyn J.D."/>
            <person name="Despard B.A."/>
            <person name="Roesel C.L."/>
        </authorList>
    </citation>
    <scope>NUCLEOTIDE SEQUENCE</scope>
    <source>
        <strain evidence="8">K2</strain>
    </source>
</reference>
<evidence type="ECO:0000256" key="3">
    <source>
        <dbReference type="ARBA" id="ARBA00012485"/>
    </source>
</evidence>
<dbReference type="EMBL" id="JARQWQ010000021">
    <property type="protein sequence ID" value="KAK2564722.1"/>
    <property type="molecule type" value="Genomic_DNA"/>
</dbReference>
<evidence type="ECO:0000256" key="1">
    <source>
        <dbReference type="ARBA" id="ARBA00000885"/>
    </source>
</evidence>
<gene>
    <name evidence="8" type="ORF">P5673_011402</name>
</gene>
<proteinExistence type="predicted"/>
<dbReference type="GO" id="GO:0005737">
    <property type="term" value="C:cytoplasm"/>
    <property type="evidence" value="ECO:0007669"/>
    <property type="project" value="TreeGrafter"/>
</dbReference>
<protein>
    <recommendedName>
        <fullName evidence="3">HECT-type E3 ubiquitin transferase</fullName>
        <ecNumber evidence="3">2.3.2.26</ecNumber>
    </recommendedName>
</protein>
<evidence type="ECO:0000259" key="7">
    <source>
        <dbReference type="PROSITE" id="PS50237"/>
    </source>
</evidence>
<keyword evidence="5 6" id="KW-0833">Ubl conjugation pathway</keyword>
<evidence type="ECO:0000313" key="8">
    <source>
        <dbReference type="EMBL" id="KAK2564722.1"/>
    </source>
</evidence>
<evidence type="ECO:0000256" key="6">
    <source>
        <dbReference type="PROSITE-ProRule" id="PRU00104"/>
    </source>
</evidence>
<dbReference type="EC" id="2.3.2.26" evidence="3"/>
<sequence length="70" mass="8131">MVEIVISGFAALRGSTGPRKFCIERWGEFSKLPRAHTCFNRLDLPLYRTYEELLEKLTFAVEESETFAMQ</sequence>
<keyword evidence="9" id="KW-1185">Reference proteome</keyword>
<name>A0AAD9V8D2_ACRCE</name>
<dbReference type="GO" id="GO:0016567">
    <property type="term" value="P:protein ubiquitination"/>
    <property type="evidence" value="ECO:0007669"/>
    <property type="project" value="TreeGrafter"/>
</dbReference>
<feature type="active site" description="Glycyl thioester intermediate" evidence="6">
    <location>
        <position position="38"/>
    </location>
</feature>